<dbReference type="Proteomes" id="UP000325291">
    <property type="component" value="Unassembled WGS sequence"/>
</dbReference>
<dbReference type="Gene3D" id="3.40.1260.10">
    <property type="entry name" value="DsrEFH-like"/>
    <property type="match status" value="1"/>
</dbReference>
<comment type="caution">
    <text evidence="1">The sequence shown here is derived from an EMBL/GenBank/DDBJ whole genome shotgun (WGS) entry which is preliminary data.</text>
</comment>
<dbReference type="EMBL" id="VINQ01000024">
    <property type="protein sequence ID" value="KAA0909820.1"/>
    <property type="molecule type" value="Genomic_DNA"/>
</dbReference>
<evidence type="ECO:0000313" key="1">
    <source>
        <dbReference type="EMBL" id="KAA0909820.1"/>
    </source>
</evidence>
<sequence>MADELAVVMSHGPTDERASVGFTIVNGGLTAGMSASVFLTTDAVDIARRGAVDLVHAHPMDPLKDLVADFLSRGGTLWACPPCVKARGYGEGDLIEGAEIVGASALHARIQAGAATLCF</sequence>
<keyword evidence="2" id="KW-1185">Reference proteome</keyword>
<evidence type="ECO:0000313" key="2">
    <source>
        <dbReference type="Proteomes" id="UP000325291"/>
    </source>
</evidence>
<protein>
    <submittedName>
        <fullName evidence="1">Peroxiredoxin</fullName>
    </submittedName>
</protein>
<dbReference type="InterPro" id="IPR027396">
    <property type="entry name" value="DsrEFH-like"/>
</dbReference>
<dbReference type="SUPFAM" id="SSF75169">
    <property type="entry name" value="DsrEFH-like"/>
    <property type="match status" value="1"/>
</dbReference>
<dbReference type="AlphaFoldDB" id="A0A5A9YY74"/>
<dbReference type="RefSeq" id="WP_111369485.1">
    <property type="nucleotide sequence ID" value="NZ_VINQ01000024.1"/>
</dbReference>
<organism evidence="1 2">
    <name type="scientific">Aquicoccus porphyridii</name>
    <dbReference type="NCBI Taxonomy" id="1852029"/>
    <lineage>
        <taxon>Bacteria</taxon>
        <taxon>Pseudomonadati</taxon>
        <taxon>Pseudomonadota</taxon>
        <taxon>Alphaproteobacteria</taxon>
        <taxon>Rhodobacterales</taxon>
        <taxon>Paracoccaceae</taxon>
        <taxon>Aquicoccus</taxon>
    </lineage>
</organism>
<proteinExistence type="predicted"/>
<dbReference type="Pfam" id="PF02635">
    <property type="entry name" value="DsrE"/>
    <property type="match status" value="1"/>
</dbReference>
<name>A0A5A9YY74_9RHOB</name>
<dbReference type="InterPro" id="IPR003787">
    <property type="entry name" value="Sulphur_relay_DsrE/F-like"/>
</dbReference>
<gene>
    <name evidence="1" type="ORF">FLO80_19835</name>
</gene>
<accession>A0A5A9YY74</accession>
<reference evidence="1 2" key="1">
    <citation type="submission" date="2019-07" db="EMBL/GenBank/DDBJ databases">
        <title>Aquicoccus porphyridii gen. nov., sp. nov., isolated from a small marine red alga, Porphyridium marinum.</title>
        <authorList>
            <person name="Liu L."/>
        </authorList>
    </citation>
    <scope>NUCLEOTIDE SEQUENCE [LARGE SCALE GENOMIC DNA]</scope>
    <source>
        <strain evidence="1 2">L1 8-17</strain>
    </source>
</reference>